<evidence type="ECO:0000256" key="5">
    <source>
        <dbReference type="ARBA" id="ARBA00022691"/>
    </source>
</evidence>
<comment type="caution">
    <text evidence="7">The sequence shown here is derived from an EMBL/GenBank/DDBJ whole genome shotgun (WGS) entry which is preliminary data.</text>
</comment>
<evidence type="ECO:0000256" key="3">
    <source>
        <dbReference type="ARBA" id="ARBA00022603"/>
    </source>
</evidence>
<dbReference type="SUPFAM" id="SSF53335">
    <property type="entry name" value="S-adenosyl-L-methionine-dependent methyltransferases"/>
    <property type="match status" value="1"/>
</dbReference>
<evidence type="ECO:0000256" key="4">
    <source>
        <dbReference type="ARBA" id="ARBA00022679"/>
    </source>
</evidence>
<dbReference type="EC" id="2.1.1.-" evidence="6"/>
<dbReference type="EMBL" id="JAMYJR010000039">
    <property type="protein sequence ID" value="MCO8275644.1"/>
    <property type="molecule type" value="Genomic_DNA"/>
</dbReference>
<accession>A0ABT1DXS5</accession>
<evidence type="ECO:0000256" key="6">
    <source>
        <dbReference type="RuleBase" id="RU362030"/>
    </source>
</evidence>
<dbReference type="Gene3D" id="3.40.50.150">
    <property type="entry name" value="Vaccinia Virus protein VP39"/>
    <property type="match status" value="1"/>
</dbReference>
<dbReference type="PANTHER" id="PTHR43619">
    <property type="entry name" value="S-ADENOSYL-L-METHIONINE-DEPENDENT METHYLTRANSFERASE YKTD-RELATED"/>
    <property type="match status" value="1"/>
</dbReference>
<dbReference type="RefSeq" id="WP_253241703.1">
    <property type="nucleotide sequence ID" value="NZ_JAMYJR010000039.1"/>
</dbReference>
<sequence length="270" mass="29485">MKSGEPSRTAMSAARYRAAHQVVENGKIFNDHLAVRILGLPEEQLLADAPRRAMRVFIAARHRFAEDALAAAVARGVRHLVVLGAGLDTFAYRNPHPGLRVTEVDHPDTQAWKRARLGESGIEAPSSLTYLGVDFEREALADRLEPDGPAFFMWLGVVPYLTIEGFSTTLRVVASRPGNEVVFDYAQAPSLMEASRREALEARAARVAELGEPWLTYFEPDEIAAQLAGSGFTEIEDLGPSQLAATFFDRPDVPVDTPGGHVLRAVISGR</sequence>
<evidence type="ECO:0000256" key="1">
    <source>
        <dbReference type="ARBA" id="ARBA00003907"/>
    </source>
</evidence>
<comment type="function">
    <text evidence="1 6">Exhibits S-adenosyl-L-methionine-dependent methyltransferase activity.</text>
</comment>
<dbReference type="InterPro" id="IPR029063">
    <property type="entry name" value="SAM-dependent_MTases_sf"/>
</dbReference>
<evidence type="ECO:0000256" key="2">
    <source>
        <dbReference type="ARBA" id="ARBA00008138"/>
    </source>
</evidence>
<keyword evidence="4 7" id="KW-0808">Transferase</keyword>
<keyword evidence="8" id="KW-1185">Reference proteome</keyword>
<reference evidence="7 8" key="1">
    <citation type="submission" date="2022-06" db="EMBL/GenBank/DDBJ databases">
        <title>New Species of the Genus Actinoplanes, ActinopZanes ferrugineus.</title>
        <authorList>
            <person name="Ding P."/>
        </authorList>
    </citation>
    <scope>NUCLEOTIDE SEQUENCE [LARGE SCALE GENOMIC DNA]</scope>
    <source>
        <strain evidence="7 8">TRM88003</strain>
    </source>
</reference>
<name>A0ABT1DXS5_9ACTN</name>
<dbReference type="InterPro" id="IPR011610">
    <property type="entry name" value="SAM_mthyl_Trfase_ML2640-like"/>
</dbReference>
<dbReference type="NCBIfam" id="TIGR00027">
    <property type="entry name" value="mthyl_TIGR00027"/>
    <property type="match status" value="1"/>
</dbReference>
<dbReference type="PANTHER" id="PTHR43619:SF2">
    <property type="entry name" value="S-ADENOSYL-L-METHIONINE-DEPENDENT METHYLTRANSFERASES SUPERFAMILY PROTEIN"/>
    <property type="match status" value="1"/>
</dbReference>
<protein>
    <recommendedName>
        <fullName evidence="6">S-adenosyl-L-methionine-dependent methyltransferase</fullName>
        <ecNumber evidence="6">2.1.1.-</ecNumber>
    </recommendedName>
</protein>
<proteinExistence type="inferred from homology"/>
<dbReference type="InterPro" id="IPR007213">
    <property type="entry name" value="Ppm1/Ppm2/Tcmp"/>
</dbReference>
<evidence type="ECO:0000313" key="7">
    <source>
        <dbReference type="EMBL" id="MCO8275644.1"/>
    </source>
</evidence>
<dbReference type="Proteomes" id="UP001523369">
    <property type="component" value="Unassembled WGS sequence"/>
</dbReference>
<dbReference type="GO" id="GO:0032259">
    <property type="term" value="P:methylation"/>
    <property type="evidence" value="ECO:0007669"/>
    <property type="project" value="UniProtKB-KW"/>
</dbReference>
<dbReference type="GO" id="GO:0008168">
    <property type="term" value="F:methyltransferase activity"/>
    <property type="evidence" value="ECO:0007669"/>
    <property type="project" value="UniProtKB-KW"/>
</dbReference>
<organism evidence="7 8">
    <name type="scientific">Paractinoplanes aksuensis</name>
    <dbReference type="NCBI Taxonomy" id="2939490"/>
    <lineage>
        <taxon>Bacteria</taxon>
        <taxon>Bacillati</taxon>
        <taxon>Actinomycetota</taxon>
        <taxon>Actinomycetes</taxon>
        <taxon>Micromonosporales</taxon>
        <taxon>Micromonosporaceae</taxon>
        <taxon>Paractinoplanes</taxon>
    </lineage>
</organism>
<keyword evidence="3 6" id="KW-0489">Methyltransferase</keyword>
<comment type="similarity">
    <text evidence="2 6">Belongs to the UPF0677 family.</text>
</comment>
<keyword evidence="5 6" id="KW-0949">S-adenosyl-L-methionine</keyword>
<dbReference type="Pfam" id="PF04072">
    <property type="entry name" value="LCM"/>
    <property type="match status" value="1"/>
</dbReference>
<evidence type="ECO:0000313" key="8">
    <source>
        <dbReference type="Proteomes" id="UP001523369"/>
    </source>
</evidence>
<gene>
    <name evidence="7" type="ORF">M1L60_34175</name>
</gene>